<dbReference type="Gene3D" id="1.10.10.60">
    <property type="entry name" value="Homeodomain-like"/>
    <property type="match status" value="1"/>
</dbReference>
<feature type="domain" description="HTH araC/xylS-type" evidence="5">
    <location>
        <begin position="160"/>
        <end position="256"/>
    </location>
</feature>
<dbReference type="Pfam" id="PF12833">
    <property type="entry name" value="HTH_18"/>
    <property type="match status" value="1"/>
</dbReference>
<dbReference type="EMBL" id="JBHSEW010000005">
    <property type="protein sequence ID" value="MFC4622057.1"/>
    <property type="molecule type" value="Genomic_DNA"/>
</dbReference>
<dbReference type="SMART" id="SM00342">
    <property type="entry name" value="HTH_ARAC"/>
    <property type="match status" value="1"/>
</dbReference>
<dbReference type="InterPro" id="IPR003313">
    <property type="entry name" value="AraC-bd"/>
</dbReference>
<dbReference type="PROSITE" id="PS00041">
    <property type="entry name" value="HTH_ARAC_FAMILY_1"/>
    <property type="match status" value="1"/>
</dbReference>
<gene>
    <name evidence="6" type="ORF">ACFO3A_07470</name>
</gene>
<dbReference type="SUPFAM" id="SSF46689">
    <property type="entry name" value="Homeodomain-like"/>
    <property type="match status" value="1"/>
</dbReference>
<keyword evidence="2" id="KW-0238">DNA-binding</keyword>
<dbReference type="SUPFAM" id="SSF51182">
    <property type="entry name" value="RmlC-like cupins"/>
    <property type="match status" value="1"/>
</dbReference>
<name>A0ABV9GVL8_9BURK</name>
<accession>A0ABV9GVL8</accession>
<dbReference type="Gene3D" id="2.60.120.10">
    <property type="entry name" value="Jelly Rolls"/>
    <property type="match status" value="1"/>
</dbReference>
<evidence type="ECO:0000313" key="6">
    <source>
        <dbReference type="EMBL" id="MFC4622057.1"/>
    </source>
</evidence>
<dbReference type="InterPro" id="IPR011051">
    <property type="entry name" value="RmlC_Cupin_sf"/>
</dbReference>
<dbReference type="InterPro" id="IPR018062">
    <property type="entry name" value="HTH_AraC-typ_CS"/>
</dbReference>
<dbReference type="InterPro" id="IPR020449">
    <property type="entry name" value="Tscrpt_reg_AraC-type_HTH"/>
</dbReference>
<dbReference type="PANTHER" id="PTHR11019:SF159">
    <property type="entry name" value="TRANSCRIPTIONAL REGULATOR-RELATED"/>
    <property type="match status" value="1"/>
</dbReference>
<comment type="caution">
    <text evidence="6">The sequence shown here is derived from an EMBL/GenBank/DDBJ whole genome shotgun (WGS) entry which is preliminary data.</text>
</comment>
<evidence type="ECO:0000256" key="4">
    <source>
        <dbReference type="ARBA" id="ARBA00023163"/>
    </source>
</evidence>
<evidence type="ECO:0000256" key="1">
    <source>
        <dbReference type="ARBA" id="ARBA00023015"/>
    </source>
</evidence>
<keyword evidence="4" id="KW-0804">Transcription</keyword>
<sequence length="256" mass="27866">MHTTTLPPHRPPTLAPAVLAVERMYPSGASTGWHTHDAGQLLYATNGVMLVHSEGGAWVVPPHRALWLIAGLRHNVTMSGAVLMRTAYIRAETVPGLPPQSCVLNVSPLLRELLVAAVQITPAPALSGRDAHLIALLLDEVRAAPAMTLHLPLPRNVRLQAICHALMNRPSDTTSAAAWARTLGVGERTLYRLFTQETGMRFAQWREQARLLHALRGIAEGRKIIDVALDCGYASPSAFTAMFKRHFGATPSSFYL</sequence>
<dbReference type="CDD" id="cd06124">
    <property type="entry name" value="cupin_NimR-like_N"/>
    <property type="match status" value="1"/>
</dbReference>
<evidence type="ECO:0000313" key="7">
    <source>
        <dbReference type="Proteomes" id="UP001595967"/>
    </source>
</evidence>
<reference evidence="7" key="1">
    <citation type="journal article" date="2019" name="Int. J. Syst. Evol. Microbiol.">
        <title>The Global Catalogue of Microorganisms (GCM) 10K type strain sequencing project: providing services to taxonomists for standard genome sequencing and annotation.</title>
        <authorList>
            <consortium name="The Broad Institute Genomics Platform"/>
            <consortium name="The Broad Institute Genome Sequencing Center for Infectious Disease"/>
            <person name="Wu L."/>
            <person name="Ma J."/>
        </authorList>
    </citation>
    <scope>NUCLEOTIDE SEQUENCE [LARGE SCALE GENOMIC DNA]</scope>
    <source>
        <strain evidence="7">JCM 11650</strain>
    </source>
</reference>
<keyword evidence="3" id="KW-0010">Activator</keyword>
<evidence type="ECO:0000259" key="5">
    <source>
        <dbReference type="PROSITE" id="PS01124"/>
    </source>
</evidence>
<dbReference type="Proteomes" id="UP001595967">
    <property type="component" value="Unassembled WGS sequence"/>
</dbReference>
<keyword evidence="1" id="KW-0805">Transcription regulation</keyword>
<dbReference type="PRINTS" id="PR00032">
    <property type="entry name" value="HTHARAC"/>
</dbReference>
<dbReference type="InterPro" id="IPR014710">
    <property type="entry name" value="RmlC-like_jellyroll"/>
</dbReference>
<dbReference type="PANTHER" id="PTHR11019">
    <property type="entry name" value="HTH-TYPE TRANSCRIPTIONAL REGULATOR NIMR"/>
    <property type="match status" value="1"/>
</dbReference>
<dbReference type="PROSITE" id="PS01124">
    <property type="entry name" value="HTH_ARAC_FAMILY_2"/>
    <property type="match status" value="1"/>
</dbReference>
<dbReference type="InterPro" id="IPR009057">
    <property type="entry name" value="Homeodomain-like_sf"/>
</dbReference>
<keyword evidence="7" id="KW-1185">Reference proteome</keyword>
<proteinExistence type="predicted"/>
<dbReference type="InterPro" id="IPR018060">
    <property type="entry name" value="HTH_AraC"/>
</dbReference>
<evidence type="ECO:0000256" key="3">
    <source>
        <dbReference type="ARBA" id="ARBA00023159"/>
    </source>
</evidence>
<dbReference type="RefSeq" id="WP_377725326.1">
    <property type="nucleotide sequence ID" value="NZ_JBHSEW010000005.1"/>
</dbReference>
<evidence type="ECO:0000256" key="2">
    <source>
        <dbReference type="ARBA" id="ARBA00023125"/>
    </source>
</evidence>
<protein>
    <submittedName>
        <fullName evidence="6">AraC family transcriptional regulator</fullName>
    </submittedName>
</protein>
<dbReference type="Pfam" id="PF02311">
    <property type="entry name" value="AraC_binding"/>
    <property type="match status" value="1"/>
</dbReference>
<organism evidence="6 7">
    <name type="scientific">Comamonas nitrativorans</name>
    <dbReference type="NCBI Taxonomy" id="108437"/>
    <lineage>
        <taxon>Bacteria</taxon>
        <taxon>Pseudomonadati</taxon>
        <taxon>Pseudomonadota</taxon>
        <taxon>Betaproteobacteria</taxon>
        <taxon>Burkholderiales</taxon>
        <taxon>Comamonadaceae</taxon>
        <taxon>Comamonas</taxon>
    </lineage>
</organism>